<dbReference type="Proteomes" id="UP000545507">
    <property type="component" value="Unassembled WGS sequence"/>
</dbReference>
<comment type="caution">
    <text evidence="3">The sequence shown here is derived from an EMBL/GenBank/DDBJ whole genome shotgun (WGS) entry which is preliminary data.</text>
</comment>
<dbReference type="InterPro" id="IPR011234">
    <property type="entry name" value="Fumarylacetoacetase-like_C"/>
</dbReference>
<dbReference type="GO" id="GO:0008684">
    <property type="term" value="F:2-oxopent-4-enoate hydratase activity"/>
    <property type="evidence" value="ECO:0007669"/>
    <property type="project" value="UniProtKB-EC"/>
</dbReference>
<accession>A0A7Y8KY70</accession>
<protein>
    <submittedName>
        <fullName evidence="3">2-keto-4-pentenoate hydratase</fullName>
        <ecNumber evidence="3">4.2.1.80</ecNumber>
    </submittedName>
</protein>
<organism evidence="3 4">
    <name type="scientific">Hydrogenophaga aromaticivorans</name>
    <dbReference type="NCBI Taxonomy" id="2610898"/>
    <lineage>
        <taxon>Bacteria</taxon>
        <taxon>Pseudomonadati</taxon>
        <taxon>Pseudomonadota</taxon>
        <taxon>Betaproteobacteria</taxon>
        <taxon>Burkholderiales</taxon>
        <taxon>Comamonadaceae</taxon>
        <taxon>Hydrogenophaga</taxon>
    </lineage>
</organism>
<keyword evidence="4" id="KW-1185">Reference proteome</keyword>
<dbReference type="InterPro" id="IPR036663">
    <property type="entry name" value="Fumarylacetoacetase_C_sf"/>
</dbReference>
<dbReference type="InterPro" id="IPR050772">
    <property type="entry name" value="Hydratase-Decarb/MhpD_sf"/>
</dbReference>
<proteinExistence type="predicted"/>
<sequence length="262" mass="27932">MDPRIDAWAERLRTAESRNEPIPPLRDEIGADPQGHMAYAIQMANVRHAVAQGRRIVGRKIGLTSLAVQKQLGVDQPDFGTLFADMVYGDDEEIPMVRTLQPKVEAEVALVLGRDLPEADTTLVDLISATDYVLPAIEIVGSRIAGWNIRFTDTVADNASSGLVVLGGVPTKLNGLDLKYSTMSMLRGEEVVSSGSGAACLGHPLNAAVWLARKLASLGQPLRAGDLVLSGALGPMVPANPGDRFEARIDGVGTVRTRFSAV</sequence>
<dbReference type="Pfam" id="PF01557">
    <property type="entry name" value="FAA_hydrolase"/>
    <property type="match status" value="1"/>
</dbReference>
<dbReference type="PANTHER" id="PTHR30143">
    <property type="entry name" value="ACID HYDRATASE"/>
    <property type="match status" value="1"/>
</dbReference>
<reference evidence="3 4" key="1">
    <citation type="submission" date="2019-09" db="EMBL/GenBank/DDBJ databases">
        <title>Hydrogenophaga aromatica sp. nov., isolated from a para-xylene-degrading enrichment culture.</title>
        <authorList>
            <person name="Tancsics A."/>
            <person name="Banerjee S."/>
        </authorList>
    </citation>
    <scope>NUCLEOTIDE SEQUENCE [LARGE SCALE GENOMIC DNA]</scope>
    <source>
        <strain evidence="3 4">D2P1</strain>
    </source>
</reference>
<evidence type="ECO:0000313" key="3">
    <source>
        <dbReference type="EMBL" id="NWF46302.1"/>
    </source>
</evidence>
<dbReference type="EC" id="4.2.1.80" evidence="3"/>
<dbReference type="EMBL" id="VYGV01000012">
    <property type="protein sequence ID" value="NWF46302.1"/>
    <property type="molecule type" value="Genomic_DNA"/>
</dbReference>
<dbReference type="GO" id="GO:0005737">
    <property type="term" value="C:cytoplasm"/>
    <property type="evidence" value="ECO:0007669"/>
    <property type="project" value="TreeGrafter"/>
</dbReference>
<dbReference type="PANTHER" id="PTHR30143:SF0">
    <property type="entry name" value="2-KETO-4-PENTENOATE HYDRATASE"/>
    <property type="match status" value="1"/>
</dbReference>
<evidence type="ECO:0000256" key="1">
    <source>
        <dbReference type="ARBA" id="ARBA00023239"/>
    </source>
</evidence>
<dbReference type="AlphaFoldDB" id="A0A7Y8KY70"/>
<feature type="domain" description="Fumarylacetoacetase-like C-terminal" evidence="2">
    <location>
        <begin position="68"/>
        <end position="259"/>
    </location>
</feature>
<dbReference type="Gene3D" id="3.90.850.10">
    <property type="entry name" value="Fumarylacetoacetase-like, C-terminal domain"/>
    <property type="match status" value="1"/>
</dbReference>
<evidence type="ECO:0000259" key="2">
    <source>
        <dbReference type="Pfam" id="PF01557"/>
    </source>
</evidence>
<evidence type="ECO:0000313" key="4">
    <source>
        <dbReference type="Proteomes" id="UP000545507"/>
    </source>
</evidence>
<name>A0A7Y8KY70_9BURK</name>
<dbReference type="NCBIfam" id="NF008461">
    <property type="entry name" value="PRK11342.1"/>
    <property type="match status" value="1"/>
</dbReference>
<dbReference type="SUPFAM" id="SSF56529">
    <property type="entry name" value="FAH"/>
    <property type="match status" value="1"/>
</dbReference>
<keyword evidence="1 3" id="KW-0456">Lyase</keyword>
<dbReference type="RefSeq" id="WP_177136199.1">
    <property type="nucleotide sequence ID" value="NZ_VYGV01000012.1"/>
</dbReference>
<gene>
    <name evidence="3" type="primary">mhpD</name>
    <name evidence="3" type="ORF">F3K02_13730</name>
</gene>